<dbReference type="EMBL" id="FTPU01000010">
    <property type="protein sequence ID" value="SIT96504.1"/>
    <property type="molecule type" value="Genomic_DNA"/>
</dbReference>
<evidence type="ECO:0000313" key="2">
    <source>
        <dbReference type="EMBL" id="SIT96504.1"/>
    </source>
</evidence>
<dbReference type="OrthoDB" id="1091850at2"/>
<protein>
    <submittedName>
        <fullName evidence="2">HmuY protein</fullName>
    </submittedName>
</protein>
<evidence type="ECO:0000313" key="3">
    <source>
        <dbReference type="Proteomes" id="UP000187261"/>
    </source>
</evidence>
<organism evidence="2 3">
    <name type="scientific">Epilithonimonas bovis DSM 19482</name>
    <dbReference type="NCBI Taxonomy" id="1121284"/>
    <lineage>
        <taxon>Bacteria</taxon>
        <taxon>Pseudomonadati</taxon>
        <taxon>Bacteroidota</taxon>
        <taxon>Flavobacteriia</taxon>
        <taxon>Flavobacteriales</taxon>
        <taxon>Weeksellaceae</taxon>
        <taxon>Chryseobacterium group</taxon>
        <taxon>Epilithonimonas</taxon>
    </lineage>
</organism>
<name>A0A1U7PVH4_9FLAO</name>
<feature type="signal peptide" evidence="1">
    <location>
        <begin position="1"/>
        <end position="21"/>
    </location>
</feature>
<keyword evidence="3" id="KW-1185">Reference proteome</keyword>
<proteinExistence type="predicted"/>
<gene>
    <name evidence="2" type="ORF">SAMN05660493_01188</name>
</gene>
<reference evidence="3" key="1">
    <citation type="submission" date="2016-10" db="EMBL/GenBank/DDBJ databases">
        <authorList>
            <person name="Varghese N."/>
            <person name="Submissions S."/>
        </authorList>
    </citation>
    <scope>NUCLEOTIDE SEQUENCE [LARGE SCALE GENOMIC DNA]</scope>
    <source>
        <strain evidence="3">DSM 19482</strain>
    </source>
</reference>
<dbReference type="CDD" id="cd12105">
    <property type="entry name" value="HmuY"/>
    <property type="match status" value="1"/>
</dbReference>
<keyword evidence="1" id="KW-0732">Signal</keyword>
<dbReference type="STRING" id="1121284.SAMN05660493_01188"/>
<dbReference type="InterPro" id="IPR025921">
    <property type="entry name" value="HmuY"/>
</dbReference>
<dbReference type="PROSITE" id="PS51257">
    <property type="entry name" value="PROKAR_LIPOPROTEIN"/>
    <property type="match status" value="1"/>
</dbReference>
<dbReference type="Proteomes" id="UP000187261">
    <property type="component" value="Unassembled WGS sequence"/>
</dbReference>
<dbReference type="AlphaFoldDB" id="A0A1U7PVH4"/>
<dbReference type="Pfam" id="PF14064">
    <property type="entry name" value="HmuY"/>
    <property type="match status" value="2"/>
</dbReference>
<accession>A0A1U7PVH4</accession>
<dbReference type="RefSeq" id="WP_076782631.1">
    <property type="nucleotide sequence ID" value="NZ_FTPU01000010.1"/>
</dbReference>
<sequence>MRLIKILFIAALANITQSCLPADEDPVAVLPITGDVVDPVVGGAREQNQVWIDLTAPDKPSQNLRTDWDLGFYTGDEYRVVINGSIAMAVGKIPNANDIDAVKSSDLTSLMDLVQLGTFDVSNLQYVDNPNGMFLTQTTGIAPVSEKESDNPIYLVNMGRKLADANSVIAPGSALLAGDTRGWKKMQIIRNGTTGYKIKFADLNATQHQEYIITKNPDYNFNFFSLENAKEVMIQPRKKNWDIAFTTFTNEVFSGTESAGSYFYADYVITNITDGVGAYQVNVPAGQNMDQFYANYKMKDVDAVKFIFNDQRAIGSNWRVTAVPGGSSPHIQGNVFFIIKDAEGFMFKLRFNKMSDDKTGERGHPQFEYEPL</sequence>
<feature type="chain" id="PRO_5012234042" evidence="1">
    <location>
        <begin position="22"/>
        <end position="372"/>
    </location>
</feature>
<evidence type="ECO:0000256" key="1">
    <source>
        <dbReference type="SAM" id="SignalP"/>
    </source>
</evidence>